<evidence type="ECO:0000313" key="7">
    <source>
        <dbReference type="EnsemblMetazoa" id="CJA08379b.1"/>
    </source>
</evidence>
<accession>A0A8R1HWH4</accession>
<name>A0A8R1HWH4_CAEJA</name>
<feature type="transmembrane region" description="Helical" evidence="6">
    <location>
        <begin position="138"/>
        <end position="156"/>
    </location>
</feature>
<feature type="transmembrane region" description="Helical" evidence="6">
    <location>
        <begin position="49"/>
        <end position="72"/>
    </location>
</feature>
<comment type="caution">
    <text evidence="6">Lacks conserved residue(s) required for the propagation of feature annotation.</text>
</comment>
<evidence type="ECO:0000256" key="6">
    <source>
        <dbReference type="RuleBase" id="RU280813"/>
    </source>
</evidence>
<dbReference type="PANTHER" id="PTHR31114:SF3">
    <property type="entry name" value="SERPENTINE RECEPTOR CLASS GAMMA-RELATED"/>
    <property type="match status" value="1"/>
</dbReference>
<evidence type="ECO:0000256" key="2">
    <source>
        <dbReference type="ARBA" id="ARBA00005692"/>
    </source>
</evidence>
<reference evidence="8" key="1">
    <citation type="submission" date="2010-08" db="EMBL/GenBank/DDBJ databases">
        <authorList>
            <consortium name="Caenorhabditis japonica Sequencing Consortium"/>
            <person name="Wilson R.K."/>
        </authorList>
    </citation>
    <scope>NUCLEOTIDE SEQUENCE [LARGE SCALE GENOMIC DNA]</scope>
    <source>
        <strain evidence="8">DF5081</strain>
    </source>
</reference>
<keyword evidence="3 6" id="KW-0812">Transmembrane</keyword>
<organism evidence="7 8">
    <name type="scientific">Caenorhabditis japonica</name>
    <dbReference type="NCBI Taxonomy" id="281687"/>
    <lineage>
        <taxon>Eukaryota</taxon>
        <taxon>Metazoa</taxon>
        <taxon>Ecdysozoa</taxon>
        <taxon>Nematoda</taxon>
        <taxon>Chromadorea</taxon>
        <taxon>Rhabditida</taxon>
        <taxon>Rhabditina</taxon>
        <taxon>Rhabditomorpha</taxon>
        <taxon>Rhabditoidea</taxon>
        <taxon>Rhabditidae</taxon>
        <taxon>Peloderinae</taxon>
        <taxon>Caenorhabditis</taxon>
    </lineage>
</organism>
<feature type="transmembrane region" description="Helical" evidence="6">
    <location>
        <begin position="84"/>
        <end position="104"/>
    </location>
</feature>
<dbReference type="Proteomes" id="UP000005237">
    <property type="component" value="Unassembled WGS sequence"/>
</dbReference>
<evidence type="ECO:0000256" key="3">
    <source>
        <dbReference type="ARBA" id="ARBA00022692"/>
    </source>
</evidence>
<comment type="subcellular location">
    <subcellularLocation>
        <location evidence="1">Membrane</location>
        <topology evidence="1">Multi-pass membrane protein</topology>
    </subcellularLocation>
</comment>
<dbReference type="Pfam" id="PF02118">
    <property type="entry name" value="Srg"/>
    <property type="match status" value="1"/>
</dbReference>
<dbReference type="InterPro" id="IPR000609">
    <property type="entry name" value="7TM_GPCR_serpentine_rcpt_Srg"/>
</dbReference>
<keyword evidence="8" id="KW-1185">Reference proteome</keyword>
<feature type="transmembrane region" description="Helical" evidence="6">
    <location>
        <begin position="7"/>
        <end position="29"/>
    </location>
</feature>
<evidence type="ECO:0000256" key="4">
    <source>
        <dbReference type="ARBA" id="ARBA00022989"/>
    </source>
</evidence>
<dbReference type="InterPro" id="IPR052880">
    <property type="entry name" value="NRL-Serpentine_Class_Gamma"/>
</dbReference>
<feature type="transmembrane region" description="Helical" evidence="6">
    <location>
        <begin position="177"/>
        <end position="203"/>
    </location>
</feature>
<dbReference type="GO" id="GO:0004888">
    <property type="term" value="F:transmembrane signaling receptor activity"/>
    <property type="evidence" value="ECO:0007669"/>
    <property type="project" value="InterPro"/>
</dbReference>
<keyword evidence="4 6" id="KW-1133">Transmembrane helix</keyword>
<sequence>MDLLTNILCYFNTWISIRLSGFPMGISILTVLERYIPGSILISKAGINFFLHMQFCSAISLSIHRITSVVFFTRHDQVILWLRWYVPLGLVYSAYSVLLVLYVGQGATYFVDENGVLMRTNNVGVVESGLSFSSKCTILYFFLLLGVGLSTARLVSRKVQAVNIPDHGIGKKLTKMALVYCGIFTGILLYTVLFSFSATLISLPESVFIYSYNIMAFASDMMTLALPYILLIFDNNVRRDFMFLHKKRKIGSSTFVSASVVRR</sequence>
<dbReference type="EnsemblMetazoa" id="CJA08379b.1">
    <property type="protein sequence ID" value="CJA08379b.1"/>
    <property type="gene ID" value="WBGene00127584"/>
</dbReference>
<dbReference type="AlphaFoldDB" id="A0A8R1HWH4"/>
<dbReference type="GO" id="GO:0007606">
    <property type="term" value="P:sensory perception of chemical stimulus"/>
    <property type="evidence" value="ECO:0007669"/>
    <property type="project" value="UniProtKB-UniRule"/>
</dbReference>
<evidence type="ECO:0000313" key="8">
    <source>
        <dbReference type="Proteomes" id="UP000005237"/>
    </source>
</evidence>
<reference evidence="7" key="2">
    <citation type="submission" date="2022-06" db="UniProtKB">
        <authorList>
            <consortium name="EnsemblMetazoa"/>
        </authorList>
    </citation>
    <scope>IDENTIFICATION</scope>
    <source>
        <strain evidence="7">DF5081</strain>
    </source>
</reference>
<comment type="similarity">
    <text evidence="2 6">Belongs to the nematode receptor-like protein srg family.</text>
</comment>
<dbReference type="GO" id="GO:0016020">
    <property type="term" value="C:membrane"/>
    <property type="evidence" value="ECO:0007669"/>
    <property type="project" value="UniProtKB-SubCell"/>
</dbReference>
<dbReference type="PANTHER" id="PTHR31114">
    <property type="entry name" value="SERPENTINE RECEPTOR CLASS GAMMA"/>
    <property type="match status" value="1"/>
</dbReference>
<proteinExistence type="inferred from homology"/>
<feature type="transmembrane region" description="Helical" evidence="6">
    <location>
        <begin position="209"/>
        <end position="233"/>
    </location>
</feature>
<evidence type="ECO:0000256" key="1">
    <source>
        <dbReference type="ARBA" id="ARBA00004141"/>
    </source>
</evidence>
<evidence type="ECO:0000256" key="5">
    <source>
        <dbReference type="ARBA" id="ARBA00023136"/>
    </source>
</evidence>
<keyword evidence="5 6" id="KW-0472">Membrane</keyword>
<protein>
    <recommendedName>
        <fullName evidence="6">Serpentine receptor class gamma</fullName>
    </recommendedName>
</protein>